<feature type="domain" description="SCP" evidence="3">
    <location>
        <begin position="74"/>
        <end position="191"/>
    </location>
</feature>
<feature type="transmembrane region" description="Helical" evidence="2">
    <location>
        <begin position="31"/>
        <end position="54"/>
    </location>
</feature>
<evidence type="ECO:0000256" key="2">
    <source>
        <dbReference type="SAM" id="Phobius"/>
    </source>
</evidence>
<dbReference type="Proteomes" id="UP000179227">
    <property type="component" value="Unassembled WGS sequence"/>
</dbReference>
<dbReference type="EMBL" id="MFBS01000002">
    <property type="protein sequence ID" value="OGE11236.1"/>
    <property type="molecule type" value="Genomic_DNA"/>
</dbReference>
<proteinExistence type="predicted"/>
<dbReference type="PANTHER" id="PTHR31157:SF1">
    <property type="entry name" value="SCP DOMAIN-CONTAINING PROTEIN"/>
    <property type="match status" value="1"/>
</dbReference>
<keyword evidence="2" id="KW-0472">Membrane</keyword>
<reference evidence="4 5" key="1">
    <citation type="journal article" date="2016" name="Nat. Commun.">
        <title>Thousands of microbial genomes shed light on interconnected biogeochemical processes in an aquifer system.</title>
        <authorList>
            <person name="Anantharaman K."/>
            <person name="Brown C.T."/>
            <person name="Hug L.A."/>
            <person name="Sharon I."/>
            <person name="Castelle C.J."/>
            <person name="Probst A.J."/>
            <person name="Thomas B.C."/>
            <person name="Singh A."/>
            <person name="Wilkins M.J."/>
            <person name="Karaoz U."/>
            <person name="Brodie E.L."/>
            <person name="Williams K.H."/>
            <person name="Hubbard S.S."/>
            <person name="Banfield J.F."/>
        </authorList>
    </citation>
    <scope>NUCLEOTIDE SEQUENCE [LARGE SCALE GENOMIC DNA]</scope>
</reference>
<feature type="transmembrane region" description="Helical" evidence="2">
    <location>
        <begin position="315"/>
        <end position="333"/>
    </location>
</feature>
<evidence type="ECO:0000259" key="3">
    <source>
        <dbReference type="Pfam" id="PF00188"/>
    </source>
</evidence>
<comment type="caution">
    <text evidence="4">The sequence shown here is derived from an EMBL/GenBank/DDBJ whole genome shotgun (WGS) entry which is preliminary data.</text>
</comment>
<dbReference type="Gene3D" id="3.40.33.10">
    <property type="entry name" value="CAP"/>
    <property type="match status" value="1"/>
</dbReference>
<accession>A0A1F5I4C2</accession>
<feature type="region of interest" description="Disordered" evidence="1">
    <location>
        <begin position="224"/>
        <end position="252"/>
    </location>
</feature>
<evidence type="ECO:0000313" key="5">
    <source>
        <dbReference type="Proteomes" id="UP000179227"/>
    </source>
</evidence>
<dbReference type="PANTHER" id="PTHR31157">
    <property type="entry name" value="SCP DOMAIN-CONTAINING PROTEIN"/>
    <property type="match status" value="1"/>
</dbReference>
<evidence type="ECO:0000256" key="1">
    <source>
        <dbReference type="SAM" id="MobiDB-lite"/>
    </source>
</evidence>
<dbReference type="SUPFAM" id="SSF55797">
    <property type="entry name" value="PR-1-like"/>
    <property type="match status" value="1"/>
</dbReference>
<dbReference type="Pfam" id="PF00188">
    <property type="entry name" value="CAP"/>
    <property type="match status" value="1"/>
</dbReference>
<dbReference type="InterPro" id="IPR014044">
    <property type="entry name" value="CAP_dom"/>
</dbReference>
<dbReference type="InterPro" id="IPR035940">
    <property type="entry name" value="CAP_sf"/>
</dbReference>
<feature type="transmembrane region" description="Helical" evidence="2">
    <location>
        <begin position="283"/>
        <end position="303"/>
    </location>
</feature>
<feature type="compositionally biased region" description="Low complexity" evidence="1">
    <location>
        <begin position="224"/>
        <end position="241"/>
    </location>
</feature>
<keyword evidence="2" id="KW-1133">Transmembrane helix</keyword>
<dbReference type="STRING" id="1797729.A3A60_04640"/>
<name>A0A1F5I4C2_9BACT</name>
<feature type="compositionally biased region" description="Pro residues" evidence="1">
    <location>
        <begin position="242"/>
        <end position="252"/>
    </location>
</feature>
<protein>
    <recommendedName>
        <fullName evidence="3">SCP domain-containing protein</fullName>
    </recommendedName>
</protein>
<dbReference type="AlphaFoldDB" id="A0A1F5I4C2"/>
<dbReference type="CDD" id="cd05379">
    <property type="entry name" value="CAP_bacterial"/>
    <property type="match status" value="1"/>
</dbReference>
<evidence type="ECO:0000313" key="4">
    <source>
        <dbReference type="EMBL" id="OGE11236.1"/>
    </source>
</evidence>
<keyword evidence="2" id="KW-0812">Transmembrane</keyword>
<gene>
    <name evidence="4" type="ORF">A3A60_04640</name>
</gene>
<sequence length="338" mass="35487">MAVKRFAHHFVPHHHPSVDGLGQGKQHRAHLLGVGALFSYALIFSLITSGLFIIRVSAPAILGTITFSADQIVALTNQKRAENGLHPLSFNGQLASAAGSKAGDMFANNYWAHNSPAGKTPWSFISAAGYRYVYAGENLARDFSDADAVVNAWMNSPSHKENILDKNFREIGVAVSDGKLDGHDGILVVQMFGSAISQAATPPLAKASSSPVASPTLTAVVSPKPAVSSPPVGVALVSPSPTESPSPIPEPSPVVVATAPDIVTGDNSSATVLASRQFSIAKMVSLSIVGFIFSLFVLEVLVVSRRAHLKLRTSTVAHLGLLGFVLLVVWYAVQGAVI</sequence>
<organism evidence="4 5">
    <name type="scientific">Candidatus Curtissbacteria bacterium RIFCSPLOWO2_01_FULL_42_26</name>
    <dbReference type="NCBI Taxonomy" id="1797729"/>
    <lineage>
        <taxon>Bacteria</taxon>
        <taxon>Candidatus Curtissiibacteriota</taxon>
    </lineage>
</organism>